<dbReference type="PANTHER" id="PTHR31446">
    <property type="entry name" value="ACID PHOSPHATASE/VANADIUM-DEPENDENT HALOPEROXIDASE-RELATED PROTEIN"/>
    <property type="match status" value="1"/>
</dbReference>
<feature type="transmembrane region" description="Helical" evidence="1">
    <location>
        <begin position="149"/>
        <end position="168"/>
    </location>
</feature>
<dbReference type="EMBL" id="JAVDQG010000004">
    <property type="protein sequence ID" value="MDR6226322.1"/>
    <property type="molecule type" value="Genomic_DNA"/>
</dbReference>
<dbReference type="RefSeq" id="WP_309865998.1">
    <property type="nucleotide sequence ID" value="NZ_JAVDQG010000004.1"/>
</dbReference>
<dbReference type="Proteomes" id="UP001185012">
    <property type="component" value="Unassembled WGS sequence"/>
</dbReference>
<keyword evidence="1" id="KW-0812">Transmembrane</keyword>
<keyword evidence="1" id="KW-0472">Membrane</keyword>
<dbReference type="Pfam" id="PF02681">
    <property type="entry name" value="DUF212"/>
    <property type="match status" value="1"/>
</dbReference>
<organism evidence="2 3">
    <name type="scientific">Desmospora profundinema</name>
    <dbReference type="NCBI Taxonomy" id="1571184"/>
    <lineage>
        <taxon>Bacteria</taxon>
        <taxon>Bacillati</taxon>
        <taxon>Bacillota</taxon>
        <taxon>Bacilli</taxon>
        <taxon>Bacillales</taxon>
        <taxon>Thermoactinomycetaceae</taxon>
        <taxon>Desmospora</taxon>
    </lineage>
</organism>
<dbReference type="PANTHER" id="PTHR31446:SF29">
    <property type="entry name" value="ACID PHOSPHATASE_VANADIUM-DEPENDENT HALOPEROXIDASE-RELATED PROTEIN"/>
    <property type="match status" value="1"/>
</dbReference>
<reference evidence="2 3" key="1">
    <citation type="submission" date="2023-07" db="EMBL/GenBank/DDBJ databases">
        <title>Genomic Encyclopedia of Type Strains, Phase IV (KMG-IV): sequencing the most valuable type-strain genomes for metagenomic binning, comparative biology and taxonomic classification.</title>
        <authorList>
            <person name="Goeker M."/>
        </authorList>
    </citation>
    <scope>NUCLEOTIDE SEQUENCE [LARGE SCALE GENOMIC DNA]</scope>
    <source>
        <strain evidence="2 3">DSM 45903</strain>
    </source>
</reference>
<accession>A0ABU1INI0</accession>
<name>A0ABU1INI0_9BACL</name>
<protein>
    <submittedName>
        <fullName evidence="2">Acid phosphatase family membrane protein YuiD</fullName>
    </submittedName>
</protein>
<feature type="transmembrane region" description="Helical" evidence="1">
    <location>
        <begin position="220"/>
        <end position="240"/>
    </location>
</feature>
<sequence>MEIFPPVIVLAGPRTGHHTDVTAYFKTRQRRVGGQGKGEKSGEVAFNYDKLGNEIWSRLYIPPSQLEKQNQREETGKDEKERMLELLDNYPLWASLTAITLAQILKVPWNYTITRRWDWNWIFNTGGMPSGHTAAVTSLATAIGIWEGFGSPLFAITSVLALIVMYDATGVRRQAGMQAQVLNQLAEDFAVLLSEIRHMKEKNPQETRVKLKEILGHQPIEVFVGAWFGIGIALLIFWLWT</sequence>
<evidence type="ECO:0000313" key="3">
    <source>
        <dbReference type="Proteomes" id="UP001185012"/>
    </source>
</evidence>
<dbReference type="InterPro" id="IPR003832">
    <property type="entry name" value="DUF212"/>
</dbReference>
<keyword evidence="3" id="KW-1185">Reference proteome</keyword>
<evidence type="ECO:0000256" key="1">
    <source>
        <dbReference type="SAM" id="Phobius"/>
    </source>
</evidence>
<keyword evidence="1" id="KW-1133">Transmembrane helix</keyword>
<gene>
    <name evidence="2" type="ORF">JOE21_002328</name>
</gene>
<comment type="caution">
    <text evidence="2">The sequence shown here is derived from an EMBL/GenBank/DDBJ whole genome shotgun (WGS) entry which is preliminary data.</text>
</comment>
<proteinExistence type="predicted"/>
<evidence type="ECO:0000313" key="2">
    <source>
        <dbReference type="EMBL" id="MDR6226322.1"/>
    </source>
</evidence>